<organism evidence="2 3">
    <name type="scientific">Posidoniimonas polymericola</name>
    <dbReference type="NCBI Taxonomy" id="2528002"/>
    <lineage>
        <taxon>Bacteria</taxon>
        <taxon>Pseudomonadati</taxon>
        <taxon>Planctomycetota</taxon>
        <taxon>Planctomycetia</taxon>
        <taxon>Pirellulales</taxon>
        <taxon>Lacipirellulaceae</taxon>
        <taxon>Posidoniimonas</taxon>
    </lineage>
</organism>
<comment type="caution">
    <text evidence="2">The sequence shown here is derived from an EMBL/GenBank/DDBJ whole genome shotgun (WGS) entry which is preliminary data.</text>
</comment>
<keyword evidence="3" id="KW-1185">Reference proteome</keyword>
<dbReference type="EMBL" id="SJPO01000001">
    <property type="protein sequence ID" value="TWT85477.1"/>
    <property type="molecule type" value="Genomic_DNA"/>
</dbReference>
<sequence length="59" mass="6022">MIQSILGALALALFAMAFVNIIGPTAASQPADSMRLVLISASAVLGLCAWLTGDHPGRV</sequence>
<gene>
    <name evidence="2" type="ORF">Pla123a_02840</name>
</gene>
<keyword evidence="1" id="KW-0472">Membrane</keyword>
<dbReference type="RefSeq" id="WP_146583736.1">
    <property type="nucleotide sequence ID" value="NZ_SJPO01000001.1"/>
</dbReference>
<evidence type="ECO:0000313" key="3">
    <source>
        <dbReference type="Proteomes" id="UP000318478"/>
    </source>
</evidence>
<dbReference type="Proteomes" id="UP000318478">
    <property type="component" value="Unassembled WGS sequence"/>
</dbReference>
<accession>A0A5C5ZEJ1</accession>
<feature type="transmembrane region" description="Helical" evidence="1">
    <location>
        <begin position="37"/>
        <end position="53"/>
    </location>
</feature>
<dbReference type="AlphaFoldDB" id="A0A5C5ZEJ1"/>
<evidence type="ECO:0000313" key="2">
    <source>
        <dbReference type="EMBL" id="TWT85477.1"/>
    </source>
</evidence>
<keyword evidence="1" id="KW-0812">Transmembrane</keyword>
<reference evidence="2 3" key="1">
    <citation type="submission" date="2019-02" db="EMBL/GenBank/DDBJ databases">
        <title>Deep-cultivation of Planctomycetes and their phenomic and genomic characterization uncovers novel biology.</title>
        <authorList>
            <person name="Wiegand S."/>
            <person name="Jogler M."/>
            <person name="Boedeker C."/>
            <person name="Pinto D."/>
            <person name="Vollmers J."/>
            <person name="Rivas-Marin E."/>
            <person name="Kohn T."/>
            <person name="Peeters S.H."/>
            <person name="Heuer A."/>
            <person name="Rast P."/>
            <person name="Oberbeckmann S."/>
            <person name="Bunk B."/>
            <person name="Jeske O."/>
            <person name="Meyerdierks A."/>
            <person name="Storesund J.E."/>
            <person name="Kallscheuer N."/>
            <person name="Luecker S."/>
            <person name="Lage O.M."/>
            <person name="Pohl T."/>
            <person name="Merkel B.J."/>
            <person name="Hornburger P."/>
            <person name="Mueller R.-W."/>
            <person name="Bruemmer F."/>
            <person name="Labrenz M."/>
            <person name="Spormann A.M."/>
            <person name="Op Den Camp H."/>
            <person name="Overmann J."/>
            <person name="Amann R."/>
            <person name="Jetten M.S.M."/>
            <person name="Mascher T."/>
            <person name="Medema M.H."/>
            <person name="Devos D.P."/>
            <person name="Kaster A.-K."/>
            <person name="Ovreas L."/>
            <person name="Rohde M."/>
            <person name="Galperin M.Y."/>
            <person name="Jogler C."/>
        </authorList>
    </citation>
    <scope>NUCLEOTIDE SEQUENCE [LARGE SCALE GENOMIC DNA]</scope>
    <source>
        <strain evidence="2 3">Pla123a</strain>
    </source>
</reference>
<keyword evidence="1" id="KW-1133">Transmembrane helix</keyword>
<proteinExistence type="predicted"/>
<evidence type="ECO:0000256" key="1">
    <source>
        <dbReference type="SAM" id="Phobius"/>
    </source>
</evidence>
<protein>
    <submittedName>
        <fullName evidence="2">Uncharacterized protein</fullName>
    </submittedName>
</protein>
<name>A0A5C5ZEJ1_9BACT</name>